<proteinExistence type="predicted"/>
<keyword evidence="1" id="KW-0472">Membrane</keyword>
<organism evidence="2 3">
    <name type="scientific">Pontibacillus chungwhensis BH030062</name>
    <dbReference type="NCBI Taxonomy" id="1385513"/>
    <lineage>
        <taxon>Bacteria</taxon>
        <taxon>Bacillati</taxon>
        <taxon>Bacillota</taxon>
        <taxon>Bacilli</taxon>
        <taxon>Bacillales</taxon>
        <taxon>Bacillaceae</taxon>
        <taxon>Pontibacillus</taxon>
    </lineage>
</organism>
<protein>
    <submittedName>
        <fullName evidence="2">Uncharacterized protein</fullName>
    </submittedName>
</protein>
<feature type="transmembrane region" description="Helical" evidence="1">
    <location>
        <begin position="29"/>
        <end position="48"/>
    </location>
</feature>
<dbReference type="EMBL" id="AVBG01000003">
    <property type="protein sequence ID" value="KGP92399.1"/>
    <property type="molecule type" value="Genomic_DNA"/>
</dbReference>
<reference evidence="2 3" key="1">
    <citation type="submission" date="2013-08" db="EMBL/GenBank/DDBJ databases">
        <title>Genome of Pontibacillus chungwhensis.</title>
        <authorList>
            <person name="Wang Q."/>
            <person name="Wang G."/>
        </authorList>
    </citation>
    <scope>NUCLEOTIDE SEQUENCE [LARGE SCALE GENOMIC DNA]</scope>
    <source>
        <strain evidence="2 3">BH030062</strain>
    </source>
</reference>
<feature type="transmembrane region" description="Helical" evidence="1">
    <location>
        <begin position="60"/>
        <end position="83"/>
    </location>
</feature>
<gene>
    <name evidence="2" type="ORF">N780_01925</name>
</gene>
<dbReference type="STRING" id="1385513.N780_01925"/>
<evidence type="ECO:0000313" key="2">
    <source>
        <dbReference type="EMBL" id="KGP92399.1"/>
    </source>
</evidence>
<sequence>MSEATILAIVVLVLIAVSAFYNRLTTLNFIWVLLIFMLEFAANVYISMNLSLVFGRDGSGLVLFPGYVLMGFILILILNKIFFPNKGQVYVPRNLCHVIKGAFE</sequence>
<accession>A0A0A2UWX2</accession>
<dbReference type="AlphaFoldDB" id="A0A0A2UWX2"/>
<keyword evidence="1" id="KW-1133">Transmembrane helix</keyword>
<comment type="caution">
    <text evidence="2">The sequence shown here is derived from an EMBL/GenBank/DDBJ whole genome shotgun (WGS) entry which is preliminary data.</text>
</comment>
<dbReference type="Proteomes" id="UP000030153">
    <property type="component" value="Unassembled WGS sequence"/>
</dbReference>
<keyword evidence="1" id="KW-0812">Transmembrane</keyword>
<keyword evidence="3" id="KW-1185">Reference proteome</keyword>
<evidence type="ECO:0000256" key="1">
    <source>
        <dbReference type="SAM" id="Phobius"/>
    </source>
</evidence>
<name>A0A0A2UWX2_9BACI</name>
<evidence type="ECO:0000313" key="3">
    <source>
        <dbReference type="Proteomes" id="UP000030153"/>
    </source>
</evidence>
<dbReference type="RefSeq" id="WP_036781554.1">
    <property type="nucleotide sequence ID" value="NZ_AVBG01000003.1"/>
</dbReference>